<dbReference type="EMBL" id="MWQY01000006">
    <property type="protein sequence ID" value="ORC36228.1"/>
    <property type="molecule type" value="Genomic_DNA"/>
</dbReference>
<dbReference type="Proteomes" id="UP000192343">
    <property type="component" value="Unassembled WGS sequence"/>
</dbReference>
<feature type="transmembrane region" description="Helical" evidence="1">
    <location>
        <begin position="109"/>
        <end position="130"/>
    </location>
</feature>
<accession>A0A1Y1S133</accession>
<keyword evidence="1" id="KW-0812">Transmembrane</keyword>
<sequence>MNSTTRSFIPDFIFFLFLAVAGEFIAVGGLKFFSAGFYFSIALLPLMIFLYRWGLPALPALVFFGIASALMMPGSGIGTVAVNGAGYCGLAGGLILLRTAGRERIRASAYYALLYMFVAWGFMVVLRAVILSLFEGGILSGLLLVGANESLSFIASSILFVLMRRRPGLLIYLPALIEESENEGPPEPWRPEGL</sequence>
<evidence type="ECO:0000313" key="3">
    <source>
        <dbReference type="Proteomes" id="UP000192343"/>
    </source>
</evidence>
<keyword evidence="1" id="KW-0472">Membrane</keyword>
<comment type="caution">
    <text evidence="2">The sequence shown here is derived from an EMBL/GenBank/DDBJ whole genome shotgun (WGS) entry which is preliminary data.</text>
</comment>
<keyword evidence="1" id="KW-1133">Transmembrane helix</keyword>
<organism evidence="2 3">
    <name type="scientific">Marispirochaeta aestuarii</name>
    <dbReference type="NCBI Taxonomy" id="1963862"/>
    <lineage>
        <taxon>Bacteria</taxon>
        <taxon>Pseudomonadati</taxon>
        <taxon>Spirochaetota</taxon>
        <taxon>Spirochaetia</taxon>
        <taxon>Spirochaetales</taxon>
        <taxon>Spirochaetaceae</taxon>
        <taxon>Marispirochaeta</taxon>
    </lineage>
</organism>
<evidence type="ECO:0008006" key="4">
    <source>
        <dbReference type="Google" id="ProtNLM"/>
    </source>
</evidence>
<feature type="transmembrane region" description="Helical" evidence="1">
    <location>
        <begin position="77"/>
        <end position="97"/>
    </location>
</feature>
<feature type="transmembrane region" description="Helical" evidence="1">
    <location>
        <begin position="142"/>
        <end position="162"/>
    </location>
</feature>
<keyword evidence="3" id="KW-1185">Reference proteome</keyword>
<evidence type="ECO:0000256" key="1">
    <source>
        <dbReference type="SAM" id="Phobius"/>
    </source>
</evidence>
<reference evidence="2 3" key="1">
    <citation type="submission" date="2017-03" db="EMBL/GenBank/DDBJ databases">
        <title>Draft Genome sequence of Marispirochaeta sp. strain JC444.</title>
        <authorList>
            <person name="Shivani Y."/>
            <person name="Subhash Y."/>
            <person name="Sasikala C."/>
            <person name="Ramana C."/>
        </authorList>
    </citation>
    <scope>NUCLEOTIDE SEQUENCE [LARGE SCALE GENOMIC DNA]</scope>
    <source>
        <strain evidence="2 3">JC444</strain>
    </source>
</reference>
<proteinExistence type="predicted"/>
<feature type="transmembrane region" description="Helical" evidence="1">
    <location>
        <begin position="12"/>
        <end position="38"/>
    </location>
</feature>
<dbReference type="AlphaFoldDB" id="A0A1Y1S133"/>
<gene>
    <name evidence="2" type="ORF">B4O97_06450</name>
</gene>
<protein>
    <recommendedName>
        <fullName evidence="4">Rod shape-determining protein MreD</fullName>
    </recommendedName>
</protein>
<name>A0A1Y1S133_9SPIO</name>
<feature type="transmembrane region" description="Helical" evidence="1">
    <location>
        <begin position="50"/>
        <end position="71"/>
    </location>
</feature>
<dbReference type="RefSeq" id="WP_083049349.1">
    <property type="nucleotide sequence ID" value="NZ_MWQY01000006.1"/>
</dbReference>
<dbReference type="STRING" id="1963862.B4O97_06450"/>
<evidence type="ECO:0000313" key="2">
    <source>
        <dbReference type="EMBL" id="ORC36228.1"/>
    </source>
</evidence>